<dbReference type="Proteomes" id="UP000280228">
    <property type="component" value="Chromosome"/>
</dbReference>
<reference evidence="1 2" key="1">
    <citation type="submission" date="2018-12" db="EMBL/GenBank/DDBJ databases">
        <title>Persistence of Moraxella catarrhalis in Chronic Obstructive Pulmonary Disease and Regulation of the Hag/MID Adhesin.</title>
        <authorList>
            <person name="Murphy T."/>
            <person name="Zhao X."/>
            <person name="Vyas G."/>
            <person name="Aluvathingal J."/>
            <person name="Nadendla S."/>
            <person name="Tallon L."/>
            <person name="Tettelin H."/>
        </authorList>
    </citation>
    <scope>NUCLEOTIDE SEQUENCE [LARGE SCALE GENOMIC DNA]</scope>
    <source>
        <strain evidence="1 2">46P58B1</strain>
    </source>
</reference>
<evidence type="ECO:0000313" key="2">
    <source>
        <dbReference type="Proteomes" id="UP000280228"/>
    </source>
</evidence>
<sequence>MLNYKKWGNVFEEDTPLGQYAVYDTKILAISQYANKNFLSRLTDGLGA</sequence>
<proteinExistence type="predicted"/>
<gene>
    <name evidence="1" type="ORF">EJK53_1186</name>
</gene>
<dbReference type="AlphaFoldDB" id="A0A3S9QGD7"/>
<evidence type="ECO:0000313" key="1">
    <source>
        <dbReference type="EMBL" id="AZQ93807.1"/>
    </source>
</evidence>
<dbReference type="EMBL" id="CP034662">
    <property type="protein sequence ID" value="AZQ93807.1"/>
    <property type="molecule type" value="Genomic_DNA"/>
</dbReference>
<protein>
    <submittedName>
        <fullName evidence="1">Uncharacterized protein</fullName>
    </submittedName>
</protein>
<dbReference type="GeneID" id="66586767"/>
<dbReference type="RefSeq" id="WP_003657961.1">
    <property type="nucleotide sequence ID" value="NZ_CP007669.1"/>
</dbReference>
<accession>A0A3S9QGD7</accession>
<name>A0A3S9QGD7_MORCA</name>
<organism evidence="1 2">
    <name type="scientific">Moraxella catarrhalis</name>
    <name type="common">Branhamella catarrhalis</name>
    <dbReference type="NCBI Taxonomy" id="480"/>
    <lineage>
        <taxon>Bacteria</taxon>
        <taxon>Pseudomonadati</taxon>
        <taxon>Pseudomonadota</taxon>
        <taxon>Gammaproteobacteria</taxon>
        <taxon>Moraxellales</taxon>
        <taxon>Moraxellaceae</taxon>
        <taxon>Moraxella</taxon>
    </lineage>
</organism>